<dbReference type="InterPro" id="IPR017972">
    <property type="entry name" value="Cyt_P450_CS"/>
</dbReference>
<evidence type="ECO:0000256" key="8">
    <source>
        <dbReference type="ARBA" id="ARBA00023136"/>
    </source>
</evidence>
<feature type="transmembrane region" description="Helical" evidence="11">
    <location>
        <begin position="6"/>
        <end position="23"/>
    </location>
</feature>
<name>A0A6A6LEH4_HEVBR</name>
<sequence length="504" mass="57358">MEEAMFYAIVITLFLVVALKLMLQTRRQRRNLPPSPPSLPIIGHLHLLKQPIQQSLNNLSQKYGPIMSLRLGSHPAIVVSSPSAVEECFTKNDIVLANRPDFSMGRYLNYNNTTLGAARYGDHWRNLRRVCTVEILSSARLNQFRSIRNEEVNALLGRLHRVSSQGFAKVELRSLFFDLTANIIMRMIAGKRYYGEEGKESSREEADKSREIIEKFFAYAEVTPLGDLFPILQWIDYDGFIKKLVRLGEKIDSFLQELIEEHRVDKDRNTMINHLLALQESQPQYYTDEIIKGLILVMLAGGTETSSTALEWAMSNLLNNPNVLKKAKEEINTQIGEDRLIDESDLPKLNYLQSIISENLRLCPVAPLLVPHLSSDDCTIGGFHVPSNTILFVNVWAIQRDHNLWEDPTSFKPERFENGKAEAFKFLPFGLGRRACPGEGLANRTMGLTLGSLIQCFEWERVDGKEIDMAEKTTITMSKVKPLEVLCSSRPILPKVLFKLPQER</sequence>
<reference evidence="12 13" key="1">
    <citation type="journal article" date="2020" name="Mol. Plant">
        <title>The Chromosome-Based Rubber Tree Genome Provides New Insights into Spurge Genome Evolution and Rubber Biosynthesis.</title>
        <authorList>
            <person name="Liu J."/>
            <person name="Shi C."/>
            <person name="Shi C.C."/>
            <person name="Li W."/>
            <person name="Zhang Q.J."/>
            <person name="Zhang Y."/>
            <person name="Li K."/>
            <person name="Lu H.F."/>
            <person name="Shi C."/>
            <person name="Zhu S.T."/>
            <person name="Xiao Z.Y."/>
            <person name="Nan H."/>
            <person name="Yue Y."/>
            <person name="Zhu X.G."/>
            <person name="Wu Y."/>
            <person name="Hong X.N."/>
            <person name="Fan G.Y."/>
            <person name="Tong Y."/>
            <person name="Zhang D."/>
            <person name="Mao C.L."/>
            <person name="Liu Y.L."/>
            <person name="Hao S.J."/>
            <person name="Liu W.Q."/>
            <person name="Lv M.Q."/>
            <person name="Zhang H.B."/>
            <person name="Liu Y."/>
            <person name="Hu-Tang G.R."/>
            <person name="Wang J.P."/>
            <person name="Wang J.H."/>
            <person name="Sun Y.H."/>
            <person name="Ni S.B."/>
            <person name="Chen W.B."/>
            <person name="Zhang X.C."/>
            <person name="Jiao Y.N."/>
            <person name="Eichler E.E."/>
            <person name="Li G.H."/>
            <person name="Liu X."/>
            <person name="Gao L.Z."/>
        </authorList>
    </citation>
    <scope>NUCLEOTIDE SEQUENCE [LARGE SCALE GENOMIC DNA]</scope>
    <source>
        <strain evidence="13">cv. GT1</strain>
        <tissue evidence="12">Leaf</tissue>
    </source>
</reference>
<accession>A0A6A6LEH4</accession>
<evidence type="ECO:0008006" key="14">
    <source>
        <dbReference type="Google" id="ProtNLM"/>
    </source>
</evidence>
<dbReference type="GO" id="GO:0016705">
    <property type="term" value="F:oxidoreductase activity, acting on paired donors, with incorporation or reduction of molecular oxygen"/>
    <property type="evidence" value="ECO:0007669"/>
    <property type="project" value="InterPro"/>
</dbReference>
<dbReference type="Proteomes" id="UP000467840">
    <property type="component" value="Chromosome 4"/>
</dbReference>
<dbReference type="InterPro" id="IPR050651">
    <property type="entry name" value="Plant_Cytochrome_P450_Monoox"/>
</dbReference>
<comment type="cofactor">
    <cofactor evidence="9">
        <name>heme</name>
        <dbReference type="ChEBI" id="CHEBI:30413"/>
    </cofactor>
</comment>
<keyword evidence="3 9" id="KW-0349">Heme</keyword>
<dbReference type="InterPro" id="IPR001128">
    <property type="entry name" value="Cyt_P450"/>
</dbReference>
<evidence type="ECO:0000256" key="9">
    <source>
        <dbReference type="PIRSR" id="PIRSR602401-1"/>
    </source>
</evidence>
<keyword evidence="5 10" id="KW-0560">Oxidoreductase</keyword>
<evidence type="ECO:0000313" key="13">
    <source>
        <dbReference type="Proteomes" id="UP000467840"/>
    </source>
</evidence>
<evidence type="ECO:0000256" key="6">
    <source>
        <dbReference type="ARBA" id="ARBA00023004"/>
    </source>
</evidence>
<protein>
    <recommendedName>
        <fullName evidence="14">Cytochrome P450</fullName>
    </recommendedName>
</protein>
<keyword evidence="7 10" id="KW-0503">Monooxygenase</keyword>
<keyword evidence="11" id="KW-1133">Transmembrane helix</keyword>
<dbReference type="PROSITE" id="PS00086">
    <property type="entry name" value="CYTOCHROME_P450"/>
    <property type="match status" value="1"/>
</dbReference>
<proteinExistence type="inferred from homology"/>
<dbReference type="EMBL" id="JAAGAX010000010">
    <property type="protein sequence ID" value="KAF2299850.1"/>
    <property type="molecule type" value="Genomic_DNA"/>
</dbReference>
<keyword evidence="13" id="KW-1185">Reference proteome</keyword>
<keyword evidence="4 9" id="KW-0479">Metal-binding</keyword>
<dbReference type="PRINTS" id="PR00463">
    <property type="entry name" value="EP450I"/>
</dbReference>
<dbReference type="InterPro" id="IPR002401">
    <property type="entry name" value="Cyt_P450_E_grp-I"/>
</dbReference>
<dbReference type="PANTHER" id="PTHR47947">
    <property type="entry name" value="CYTOCHROME P450 82C3-RELATED"/>
    <property type="match status" value="1"/>
</dbReference>
<dbReference type="Pfam" id="PF00067">
    <property type="entry name" value="p450"/>
    <property type="match status" value="1"/>
</dbReference>
<evidence type="ECO:0000256" key="3">
    <source>
        <dbReference type="ARBA" id="ARBA00022617"/>
    </source>
</evidence>
<comment type="caution">
    <text evidence="12">The sequence shown here is derived from an EMBL/GenBank/DDBJ whole genome shotgun (WGS) entry which is preliminary data.</text>
</comment>
<dbReference type="SUPFAM" id="SSF48264">
    <property type="entry name" value="Cytochrome P450"/>
    <property type="match status" value="1"/>
</dbReference>
<keyword evidence="11" id="KW-0812">Transmembrane</keyword>
<gene>
    <name evidence="12" type="ORF">GH714_004728</name>
</gene>
<dbReference type="Gene3D" id="1.10.630.10">
    <property type="entry name" value="Cytochrome P450"/>
    <property type="match status" value="1"/>
</dbReference>
<evidence type="ECO:0000256" key="7">
    <source>
        <dbReference type="ARBA" id="ARBA00023033"/>
    </source>
</evidence>
<dbReference type="FunFam" id="1.10.630.10:FF:000023">
    <property type="entry name" value="Cytochrome P450 family protein"/>
    <property type="match status" value="1"/>
</dbReference>
<evidence type="ECO:0000256" key="10">
    <source>
        <dbReference type="RuleBase" id="RU000461"/>
    </source>
</evidence>
<evidence type="ECO:0000256" key="5">
    <source>
        <dbReference type="ARBA" id="ARBA00023002"/>
    </source>
</evidence>
<dbReference type="InterPro" id="IPR036396">
    <property type="entry name" value="Cyt_P450_sf"/>
</dbReference>
<keyword evidence="6 9" id="KW-0408">Iron</keyword>
<evidence type="ECO:0000313" key="12">
    <source>
        <dbReference type="EMBL" id="KAF2299850.1"/>
    </source>
</evidence>
<feature type="binding site" description="axial binding residue" evidence="9">
    <location>
        <position position="436"/>
    </location>
    <ligand>
        <name>heme</name>
        <dbReference type="ChEBI" id="CHEBI:30413"/>
    </ligand>
    <ligandPart>
        <name>Fe</name>
        <dbReference type="ChEBI" id="CHEBI:18248"/>
    </ligandPart>
</feature>
<evidence type="ECO:0000256" key="11">
    <source>
        <dbReference type="SAM" id="Phobius"/>
    </source>
</evidence>
<evidence type="ECO:0000256" key="4">
    <source>
        <dbReference type="ARBA" id="ARBA00022723"/>
    </source>
</evidence>
<dbReference type="AlphaFoldDB" id="A0A6A6LEH4"/>
<comment type="subcellular location">
    <subcellularLocation>
        <location evidence="1">Membrane</location>
    </subcellularLocation>
</comment>
<evidence type="ECO:0000256" key="1">
    <source>
        <dbReference type="ARBA" id="ARBA00004370"/>
    </source>
</evidence>
<organism evidence="12 13">
    <name type="scientific">Hevea brasiliensis</name>
    <name type="common">Para rubber tree</name>
    <name type="synonym">Siphonia brasiliensis</name>
    <dbReference type="NCBI Taxonomy" id="3981"/>
    <lineage>
        <taxon>Eukaryota</taxon>
        <taxon>Viridiplantae</taxon>
        <taxon>Streptophyta</taxon>
        <taxon>Embryophyta</taxon>
        <taxon>Tracheophyta</taxon>
        <taxon>Spermatophyta</taxon>
        <taxon>Magnoliopsida</taxon>
        <taxon>eudicotyledons</taxon>
        <taxon>Gunneridae</taxon>
        <taxon>Pentapetalae</taxon>
        <taxon>rosids</taxon>
        <taxon>fabids</taxon>
        <taxon>Malpighiales</taxon>
        <taxon>Euphorbiaceae</taxon>
        <taxon>Crotonoideae</taxon>
        <taxon>Micrandreae</taxon>
        <taxon>Hevea</taxon>
    </lineage>
</organism>
<dbReference type="GO" id="GO:0016020">
    <property type="term" value="C:membrane"/>
    <property type="evidence" value="ECO:0007669"/>
    <property type="project" value="UniProtKB-SubCell"/>
</dbReference>
<dbReference type="PANTHER" id="PTHR47947:SF24">
    <property type="entry name" value="ISOFLAVONE 2'-HYDROXYLASE-LIKE"/>
    <property type="match status" value="1"/>
</dbReference>
<dbReference type="CDD" id="cd20653">
    <property type="entry name" value="CYP81"/>
    <property type="match status" value="1"/>
</dbReference>
<dbReference type="GO" id="GO:0020037">
    <property type="term" value="F:heme binding"/>
    <property type="evidence" value="ECO:0007669"/>
    <property type="project" value="InterPro"/>
</dbReference>
<comment type="similarity">
    <text evidence="2 10">Belongs to the cytochrome P450 family.</text>
</comment>
<dbReference type="GO" id="GO:0005506">
    <property type="term" value="F:iron ion binding"/>
    <property type="evidence" value="ECO:0007669"/>
    <property type="project" value="InterPro"/>
</dbReference>
<dbReference type="PRINTS" id="PR00385">
    <property type="entry name" value="P450"/>
</dbReference>
<evidence type="ECO:0000256" key="2">
    <source>
        <dbReference type="ARBA" id="ARBA00010617"/>
    </source>
</evidence>
<dbReference type="GO" id="GO:0004497">
    <property type="term" value="F:monooxygenase activity"/>
    <property type="evidence" value="ECO:0007669"/>
    <property type="project" value="UniProtKB-KW"/>
</dbReference>
<keyword evidence="8 11" id="KW-0472">Membrane</keyword>